<evidence type="ECO:0000256" key="3">
    <source>
        <dbReference type="SAM" id="Phobius"/>
    </source>
</evidence>
<keyword evidence="3" id="KW-1133">Transmembrane helix</keyword>
<evidence type="ECO:0000313" key="6">
    <source>
        <dbReference type="EMBL" id="WJW69050.1"/>
    </source>
</evidence>
<evidence type="ECO:0000256" key="2">
    <source>
        <dbReference type="SAM" id="MobiDB-lite"/>
    </source>
</evidence>
<protein>
    <submittedName>
        <fullName evidence="5">AarF/ABC1/UbiB kinase family protein</fullName>
    </submittedName>
    <submittedName>
        <fullName evidence="6">AarF/UbiB family protein</fullName>
    </submittedName>
</protein>
<dbReference type="PANTHER" id="PTHR10566:SF113">
    <property type="entry name" value="PROTEIN ACTIVITY OF BC1 COMPLEX KINASE 7, CHLOROPLASTIC"/>
    <property type="match status" value="1"/>
</dbReference>
<dbReference type="EMBL" id="JACATZ010000003">
    <property type="protein sequence ID" value="NWJ47139.1"/>
    <property type="molecule type" value="Genomic_DNA"/>
</dbReference>
<dbReference type="RefSeq" id="WP_341470945.1">
    <property type="nucleotide sequence ID" value="NZ_CP128400.1"/>
</dbReference>
<proteinExistence type="inferred from homology"/>
<keyword evidence="5" id="KW-0808">Transferase</keyword>
<dbReference type="AlphaFoldDB" id="A0A8T7M4Z9"/>
<keyword evidence="5" id="KW-0418">Kinase</keyword>
<keyword evidence="3" id="KW-0812">Transmembrane</keyword>
<keyword evidence="3" id="KW-0472">Membrane</keyword>
<reference evidence="5 7" key="1">
    <citation type="submission" date="2020-06" db="EMBL/GenBank/DDBJ databases">
        <title>Anoxygenic phototrophic Chloroflexota member uses a Type I reaction center.</title>
        <authorList>
            <person name="Tsuji J.M."/>
            <person name="Shaw N.A."/>
            <person name="Nagashima S."/>
            <person name="Venkiteswaran J."/>
            <person name="Schiff S.L."/>
            <person name="Hanada S."/>
            <person name="Tank M."/>
            <person name="Neufeld J.D."/>
        </authorList>
    </citation>
    <scope>NUCLEOTIDE SEQUENCE [LARGE SCALE GENOMIC DNA]</scope>
    <source>
        <strain evidence="5">L227-S17</strain>
    </source>
</reference>
<dbReference type="InterPro" id="IPR004147">
    <property type="entry name" value="ABC1_dom"/>
</dbReference>
<dbReference type="CDD" id="cd05121">
    <property type="entry name" value="ABC1_ADCK3-like"/>
    <property type="match status" value="1"/>
</dbReference>
<dbReference type="GO" id="GO:0016301">
    <property type="term" value="F:kinase activity"/>
    <property type="evidence" value="ECO:0007669"/>
    <property type="project" value="UniProtKB-KW"/>
</dbReference>
<evidence type="ECO:0000256" key="1">
    <source>
        <dbReference type="ARBA" id="ARBA00009670"/>
    </source>
</evidence>
<evidence type="ECO:0000313" key="5">
    <source>
        <dbReference type="EMBL" id="NWJ47139.1"/>
    </source>
</evidence>
<name>A0A8T7M4Z9_9CHLR</name>
<accession>A0A8T7M4Z9</accession>
<dbReference type="Proteomes" id="UP000521676">
    <property type="component" value="Unassembled WGS sequence"/>
</dbReference>
<dbReference type="InterPro" id="IPR011009">
    <property type="entry name" value="Kinase-like_dom_sf"/>
</dbReference>
<evidence type="ECO:0000313" key="8">
    <source>
        <dbReference type="Proteomes" id="UP001431572"/>
    </source>
</evidence>
<feature type="domain" description="ABC1 atypical kinase-like" evidence="4">
    <location>
        <begin position="96"/>
        <end position="343"/>
    </location>
</feature>
<dbReference type="EMBL" id="CP128400">
    <property type="protein sequence ID" value="WJW69050.1"/>
    <property type="molecule type" value="Genomic_DNA"/>
</dbReference>
<feature type="transmembrane region" description="Helical" evidence="3">
    <location>
        <begin position="532"/>
        <end position="550"/>
    </location>
</feature>
<reference evidence="6" key="2">
    <citation type="journal article" date="2024" name="Nature">
        <title>Anoxygenic phototroph of the Chloroflexota uses a type I reaction centre.</title>
        <authorList>
            <person name="Tsuji J.M."/>
            <person name="Shaw N.A."/>
            <person name="Nagashima S."/>
            <person name="Venkiteswaran J.J."/>
            <person name="Schiff S.L."/>
            <person name="Watanabe T."/>
            <person name="Fukui M."/>
            <person name="Hanada S."/>
            <person name="Tank M."/>
            <person name="Neufeld J.D."/>
        </authorList>
    </citation>
    <scope>NUCLEOTIDE SEQUENCE</scope>
    <source>
        <strain evidence="6">L227-S17</strain>
    </source>
</reference>
<dbReference type="PANTHER" id="PTHR10566">
    <property type="entry name" value="CHAPERONE-ACTIVITY OF BC1 COMPLEX CABC1 -RELATED"/>
    <property type="match status" value="1"/>
</dbReference>
<organism evidence="5 7">
    <name type="scientific">Candidatus Chlorohelix allophototropha</name>
    <dbReference type="NCBI Taxonomy" id="3003348"/>
    <lineage>
        <taxon>Bacteria</taxon>
        <taxon>Bacillati</taxon>
        <taxon>Chloroflexota</taxon>
        <taxon>Chloroflexia</taxon>
        <taxon>Candidatus Chloroheliales</taxon>
        <taxon>Candidatus Chloroheliaceae</taxon>
        <taxon>Candidatus Chlorohelix</taxon>
    </lineage>
</organism>
<comment type="similarity">
    <text evidence="1">Belongs to the protein kinase superfamily. ADCK protein kinase family.</text>
</comment>
<dbReference type="Proteomes" id="UP001431572">
    <property type="component" value="Chromosome 2"/>
</dbReference>
<dbReference type="SUPFAM" id="SSF56112">
    <property type="entry name" value="Protein kinase-like (PK-like)"/>
    <property type="match status" value="1"/>
</dbReference>
<keyword evidence="8" id="KW-1185">Reference proteome</keyword>
<dbReference type="Pfam" id="PF03109">
    <property type="entry name" value="ABC1"/>
    <property type="match status" value="1"/>
</dbReference>
<evidence type="ECO:0000313" key="7">
    <source>
        <dbReference type="Proteomes" id="UP000521676"/>
    </source>
</evidence>
<feature type="region of interest" description="Disordered" evidence="2">
    <location>
        <begin position="445"/>
        <end position="465"/>
    </location>
</feature>
<gene>
    <name evidence="5" type="ORF">HXX08_14860</name>
    <name evidence="6" type="ORF">OZ401_002643</name>
</gene>
<evidence type="ECO:0000259" key="4">
    <source>
        <dbReference type="Pfam" id="PF03109"/>
    </source>
</evidence>
<dbReference type="InterPro" id="IPR050154">
    <property type="entry name" value="UbiB_kinase"/>
</dbReference>
<sequence>MSANFNYKSPISLKQRRNRIIRLFRWLLLDITVEKAQRTVLGKKWVEQRTVARNRRRAIRFRETAIELGGVLIKLGQYLSARFDLLPDEWIEELSKLQDAVPSVDFGELQPIIEKDFDAPLSELFQKIDSKPLASASLGQVHEAWLPDGRHVAVKVRRPRIEIIIEADLEALNRVIDFLSRRTDLGKLADLRGIAREFNVTLRRELDYVEEANNAEAIKQNLKDLKRVYVPEVIRERSSKRVLTTEFIDGIKVTNFAALEAAGIDRYLTARVLANAYLNQILIDGHFHADPHPGNLLVRNNGSGVELVFLDFGMVGVIEPKMKAGLRKLVFAAVNRNVDGIVNALNDLGFIKKPEDEDKVRVAVSFVVDKFIGINLGQLKEMNFRKAFEEVNYIVYSQPIYLPADFSFLSRALETLIGLCTNLSPQLDFIEEAKPFLKRAVLDDSSKSNTGSVKPEPENSASSDSSGFLEYIFNPVFLEQVRSTVTQIVTLPRDLSNTLERLERGRVQVQFESKELKQIVERMEQESRRTQGFMVGMSALLSAILLWWGARNFGTKRQ</sequence>